<reference evidence="3" key="1">
    <citation type="submission" date="2023-03" db="EMBL/GenBank/DDBJ databases">
        <title>Massive genome expansion in bonnet fungi (Mycena s.s.) driven by repeated elements and novel gene families across ecological guilds.</title>
        <authorList>
            <consortium name="Lawrence Berkeley National Laboratory"/>
            <person name="Harder C.B."/>
            <person name="Miyauchi S."/>
            <person name="Viragh M."/>
            <person name="Kuo A."/>
            <person name="Thoen E."/>
            <person name="Andreopoulos B."/>
            <person name="Lu D."/>
            <person name="Skrede I."/>
            <person name="Drula E."/>
            <person name="Henrissat B."/>
            <person name="Morin E."/>
            <person name="Kohler A."/>
            <person name="Barry K."/>
            <person name="LaButti K."/>
            <person name="Morin E."/>
            <person name="Salamov A."/>
            <person name="Lipzen A."/>
            <person name="Mereny Z."/>
            <person name="Hegedus B."/>
            <person name="Baldrian P."/>
            <person name="Stursova M."/>
            <person name="Weitz H."/>
            <person name="Taylor A."/>
            <person name="Grigoriev I.V."/>
            <person name="Nagy L.G."/>
            <person name="Martin F."/>
            <person name="Kauserud H."/>
        </authorList>
    </citation>
    <scope>NUCLEOTIDE SEQUENCE</scope>
    <source>
        <strain evidence="3">9284</strain>
    </source>
</reference>
<feature type="domain" description="CcmS related" evidence="2">
    <location>
        <begin position="45"/>
        <end position="189"/>
    </location>
</feature>
<proteinExistence type="predicted"/>
<evidence type="ECO:0000259" key="2">
    <source>
        <dbReference type="Pfam" id="PF26617"/>
    </source>
</evidence>
<comment type="caution">
    <text evidence="3">The sequence shown here is derived from an EMBL/GenBank/DDBJ whole genome shotgun (WGS) entry which is preliminary data.</text>
</comment>
<feature type="compositionally biased region" description="Polar residues" evidence="1">
    <location>
        <begin position="8"/>
        <end position="17"/>
    </location>
</feature>
<dbReference type="EMBL" id="JARKIF010000005">
    <property type="protein sequence ID" value="KAJ7638553.1"/>
    <property type="molecule type" value="Genomic_DNA"/>
</dbReference>
<dbReference type="InterPro" id="IPR058258">
    <property type="entry name" value="CcmS-like"/>
</dbReference>
<organism evidence="3 4">
    <name type="scientific">Roridomyces roridus</name>
    <dbReference type="NCBI Taxonomy" id="1738132"/>
    <lineage>
        <taxon>Eukaryota</taxon>
        <taxon>Fungi</taxon>
        <taxon>Dikarya</taxon>
        <taxon>Basidiomycota</taxon>
        <taxon>Agaricomycotina</taxon>
        <taxon>Agaricomycetes</taxon>
        <taxon>Agaricomycetidae</taxon>
        <taxon>Agaricales</taxon>
        <taxon>Marasmiineae</taxon>
        <taxon>Mycenaceae</taxon>
        <taxon>Roridomyces</taxon>
    </lineage>
</organism>
<evidence type="ECO:0000313" key="3">
    <source>
        <dbReference type="EMBL" id="KAJ7638553.1"/>
    </source>
</evidence>
<evidence type="ECO:0000256" key="1">
    <source>
        <dbReference type="SAM" id="MobiDB-lite"/>
    </source>
</evidence>
<gene>
    <name evidence="3" type="ORF">FB45DRAFT_786887</name>
</gene>
<protein>
    <recommendedName>
        <fullName evidence="2">CcmS related domain-containing protein</fullName>
    </recommendedName>
</protein>
<accession>A0AAD7FTL9</accession>
<sequence>MPSKTLAHAQQGTTTPLFTGAPRNKVSEGADVQFVDSKGEALKFVHQALFGKGRKAKDRIHWLFSPDKDERVSSLLHWIDLMSYNLGAYGLHRFLQSREKGALIANADYRPNHVRANSHQILWLIHFQSPNEPAFDWLTFDDLQLTKDKILQESVAFYDPAVTCIVFVFLPSKSGNSVAMWRRKISVGNNTRASRINEIRLAKAALRREKDYIVHVDEIPGGKLPEARAKAAGASKAALKPYDPYDPYDPYHHYSPYDTAVEKPRKRRWYEFFCM</sequence>
<feature type="region of interest" description="Disordered" evidence="1">
    <location>
        <begin position="1"/>
        <end position="24"/>
    </location>
</feature>
<name>A0AAD7FTL9_9AGAR</name>
<dbReference type="Proteomes" id="UP001221142">
    <property type="component" value="Unassembled WGS sequence"/>
</dbReference>
<keyword evidence="4" id="KW-1185">Reference proteome</keyword>
<dbReference type="AlphaFoldDB" id="A0AAD7FTL9"/>
<dbReference type="Pfam" id="PF26617">
    <property type="entry name" value="CcmS-like"/>
    <property type="match status" value="1"/>
</dbReference>
<evidence type="ECO:0000313" key="4">
    <source>
        <dbReference type="Proteomes" id="UP001221142"/>
    </source>
</evidence>